<dbReference type="Proteomes" id="UP001597273">
    <property type="component" value="Unassembled WGS sequence"/>
</dbReference>
<keyword evidence="2" id="KW-1185">Reference proteome</keyword>
<protein>
    <submittedName>
        <fullName evidence="1">NETI motif-containing protein</fullName>
    </submittedName>
</protein>
<gene>
    <name evidence="1" type="ORF">ACFSDB_16635</name>
</gene>
<accession>A0ABW4QLW2</accession>
<organism evidence="1 2">
    <name type="scientific">Planococcus chinensis</name>
    <dbReference type="NCBI Taxonomy" id="272917"/>
    <lineage>
        <taxon>Bacteria</taxon>
        <taxon>Bacillati</taxon>
        <taxon>Bacillota</taxon>
        <taxon>Bacilli</taxon>
        <taxon>Bacillales</taxon>
        <taxon>Caryophanaceae</taxon>
        <taxon>Planococcus</taxon>
    </lineage>
</organism>
<dbReference type="Pfam" id="PF14044">
    <property type="entry name" value="NETI"/>
    <property type="match status" value="1"/>
</dbReference>
<evidence type="ECO:0000313" key="1">
    <source>
        <dbReference type="EMBL" id="MFD1864531.1"/>
    </source>
</evidence>
<dbReference type="RefSeq" id="WP_204893619.1">
    <property type="nucleotide sequence ID" value="NZ_JBHUFW010000014.1"/>
</dbReference>
<evidence type="ECO:0000313" key="2">
    <source>
        <dbReference type="Proteomes" id="UP001597273"/>
    </source>
</evidence>
<dbReference type="EMBL" id="JBHUFW010000014">
    <property type="protein sequence ID" value="MFD1864531.1"/>
    <property type="molecule type" value="Genomic_DNA"/>
</dbReference>
<sequence length="62" mass="7056">MSKNTVWFEVGENETIKECLDRMKAAGYAAVGRREEPLFEEVNGEPVPVRQIVKFKGSKLEN</sequence>
<proteinExistence type="predicted"/>
<name>A0ABW4QLW2_9BACL</name>
<comment type="caution">
    <text evidence="1">The sequence shown here is derived from an EMBL/GenBank/DDBJ whole genome shotgun (WGS) entry which is preliminary data.</text>
</comment>
<dbReference type="InterPro" id="IPR025930">
    <property type="entry name" value="NETI"/>
</dbReference>
<reference evidence="2" key="1">
    <citation type="journal article" date="2019" name="Int. J. Syst. Evol. Microbiol.">
        <title>The Global Catalogue of Microorganisms (GCM) 10K type strain sequencing project: providing services to taxonomists for standard genome sequencing and annotation.</title>
        <authorList>
            <consortium name="The Broad Institute Genomics Platform"/>
            <consortium name="The Broad Institute Genome Sequencing Center for Infectious Disease"/>
            <person name="Wu L."/>
            <person name="Ma J."/>
        </authorList>
    </citation>
    <scope>NUCLEOTIDE SEQUENCE [LARGE SCALE GENOMIC DNA]</scope>
    <source>
        <strain evidence="2">CGMCC 1.15475</strain>
    </source>
</reference>